<organism evidence="5 6">
    <name type="scientific">Ktedonobacter robiniae</name>
    <dbReference type="NCBI Taxonomy" id="2778365"/>
    <lineage>
        <taxon>Bacteria</taxon>
        <taxon>Bacillati</taxon>
        <taxon>Chloroflexota</taxon>
        <taxon>Ktedonobacteria</taxon>
        <taxon>Ktedonobacterales</taxon>
        <taxon>Ktedonobacteraceae</taxon>
        <taxon>Ktedonobacter</taxon>
    </lineage>
</organism>
<evidence type="ECO:0000313" key="5">
    <source>
        <dbReference type="EMBL" id="GHO59331.1"/>
    </source>
</evidence>
<evidence type="ECO:0000256" key="2">
    <source>
        <dbReference type="ARBA" id="ARBA00023125"/>
    </source>
</evidence>
<dbReference type="RefSeq" id="WP_201375527.1">
    <property type="nucleotide sequence ID" value="NZ_BNJG01000003.1"/>
</dbReference>
<feature type="domain" description="HTH lacI-type" evidence="4">
    <location>
        <begin position="10"/>
        <end position="66"/>
    </location>
</feature>
<dbReference type="CDD" id="cd01392">
    <property type="entry name" value="HTH_LacI"/>
    <property type="match status" value="1"/>
</dbReference>
<dbReference type="SMART" id="SM00354">
    <property type="entry name" value="HTH_LACI"/>
    <property type="match status" value="1"/>
</dbReference>
<name>A0ABQ3V2E2_9CHLR</name>
<dbReference type="InterPro" id="IPR046335">
    <property type="entry name" value="LacI/GalR-like_sensor"/>
</dbReference>
<dbReference type="SUPFAM" id="SSF53822">
    <property type="entry name" value="Periplasmic binding protein-like I"/>
    <property type="match status" value="1"/>
</dbReference>
<protein>
    <submittedName>
        <fullName evidence="5">LacI family transcriptional regulator</fullName>
    </submittedName>
</protein>
<dbReference type="Gene3D" id="3.40.50.2300">
    <property type="match status" value="2"/>
</dbReference>
<evidence type="ECO:0000313" key="6">
    <source>
        <dbReference type="Proteomes" id="UP000654345"/>
    </source>
</evidence>
<sequence>MVRGKESRSITSVDVARKAGVSQSTVSLVFAGKASGRVSPQTQQEVLRIAEEMGYRPNTVARTLRLGHTNIIAFVIPDVSNPFFAAVLKGAEQAARLHNYTVILVSTGDDQEWQRVVMDALTTHSIEGFVLCAVRPPGDMDIAILRSRAVIVDETWTGLSSLSLDIVGGTQAAMRHLFGLGHRQIAHLAADVNVETFRQRQRTYEQELALRGLVLEARYTARAALNPASALQAARKLLHLSEPPTAIFCDDDLLAIGAYKAAAELGWEVPRQLSIVGFGDGLIAQTLAPELTTVSIPTAALGKRAIEVLLADFEVLEQLHSEVIPLELHVRGSTTAIAGKA</sequence>
<dbReference type="SUPFAM" id="SSF47413">
    <property type="entry name" value="lambda repressor-like DNA-binding domains"/>
    <property type="match status" value="1"/>
</dbReference>
<dbReference type="PANTHER" id="PTHR30146:SF138">
    <property type="entry name" value="TRANSCRIPTIONAL REGULATORY PROTEIN"/>
    <property type="match status" value="1"/>
</dbReference>
<dbReference type="EMBL" id="BNJG01000003">
    <property type="protein sequence ID" value="GHO59331.1"/>
    <property type="molecule type" value="Genomic_DNA"/>
</dbReference>
<dbReference type="PROSITE" id="PS50932">
    <property type="entry name" value="HTH_LACI_2"/>
    <property type="match status" value="1"/>
</dbReference>
<dbReference type="Pfam" id="PF13377">
    <property type="entry name" value="Peripla_BP_3"/>
    <property type="match status" value="1"/>
</dbReference>
<dbReference type="Pfam" id="PF00356">
    <property type="entry name" value="LacI"/>
    <property type="match status" value="1"/>
</dbReference>
<dbReference type="InterPro" id="IPR010982">
    <property type="entry name" value="Lambda_DNA-bd_dom_sf"/>
</dbReference>
<evidence type="ECO:0000259" key="4">
    <source>
        <dbReference type="PROSITE" id="PS50932"/>
    </source>
</evidence>
<keyword evidence="3" id="KW-0804">Transcription</keyword>
<keyword evidence="1" id="KW-0805">Transcription regulation</keyword>
<proteinExistence type="predicted"/>
<keyword evidence="2" id="KW-0238">DNA-binding</keyword>
<evidence type="ECO:0000256" key="1">
    <source>
        <dbReference type="ARBA" id="ARBA00023015"/>
    </source>
</evidence>
<gene>
    <name evidence="5" type="ORF">KSB_78060</name>
</gene>
<dbReference type="InterPro" id="IPR000843">
    <property type="entry name" value="HTH_LacI"/>
</dbReference>
<evidence type="ECO:0000256" key="3">
    <source>
        <dbReference type="ARBA" id="ARBA00023163"/>
    </source>
</evidence>
<accession>A0ABQ3V2E2</accession>
<dbReference type="InterPro" id="IPR028082">
    <property type="entry name" value="Peripla_BP_I"/>
</dbReference>
<dbReference type="Gene3D" id="1.10.260.40">
    <property type="entry name" value="lambda repressor-like DNA-binding domains"/>
    <property type="match status" value="1"/>
</dbReference>
<comment type="caution">
    <text evidence="5">The sequence shown here is derived from an EMBL/GenBank/DDBJ whole genome shotgun (WGS) entry which is preliminary data.</text>
</comment>
<keyword evidence="6" id="KW-1185">Reference proteome</keyword>
<dbReference type="PANTHER" id="PTHR30146">
    <property type="entry name" value="LACI-RELATED TRANSCRIPTIONAL REPRESSOR"/>
    <property type="match status" value="1"/>
</dbReference>
<dbReference type="Proteomes" id="UP000654345">
    <property type="component" value="Unassembled WGS sequence"/>
</dbReference>
<reference evidence="5 6" key="1">
    <citation type="journal article" date="2021" name="Int. J. Syst. Evol. Microbiol.">
        <title>Reticulibacter mediterranei gen. nov., sp. nov., within the new family Reticulibacteraceae fam. nov., and Ktedonospora formicarum gen. nov., sp. nov., Ktedonobacter robiniae sp. nov., Dictyobacter formicarum sp. nov. and Dictyobacter arantiisoli sp. nov., belonging to the class Ktedonobacteria.</title>
        <authorList>
            <person name="Yabe S."/>
            <person name="Zheng Y."/>
            <person name="Wang C.M."/>
            <person name="Sakai Y."/>
            <person name="Abe K."/>
            <person name="Yokota A."/>
            <person name="Donadio S."/>
            <person name="Cavaletti L."/>
            <person name="Monciardini P."/>
        </authorList>
    </citation>
    <scope>NUCLEOTIDE SEQUENCE [LARGE SCALE GENOMIC DNA]</scope>
    <source>
        <strain evidence="5 6">SOSP1-30</strain>
    </source>
</reference>
<dbReference type="CDD" id="cd06267">
    <property type="entry name" value="PBP1_LacI_sugar_binding-like"/>
    <property type="match status" value="1"/>
</dbReference>